<evidence type="ECO:0008006" key="3">
    <source>
        <dbReference type="Google" id="ProtNLM"/>
    </source>
</evidence>
<sequence length="119" mass="13118">MERSYFVTMLALILHQIDAAYWHEWEMFFLPGGVQGFLLFNILAIPVLLVGYRSVLLGTVNAVFFAKVCVGLGLITFLVHAGFGLAGYHQFHLPASISILILCLASSVWLMAGIRSSSQ</sequence>
<accession>A0A1S2JNJ4</accession>
<organism evidence="1 2">
    <name type="scientific">Pseudomonas putida</name>
    <name type="common">Arthrobacter siderocapsulatus</name>
    <dbReference type="NCBI Taxonomy" id="303"/>
    <lineage>
        <taxon>Bacteria</taxon>
        <taxon>Pseudomonadati</taxon>
        <taxon>Pseudomonadota</taxon>
        <taxon>Gammaproteobacteria</taxon>
        <taxon>Pseudomonadales</taxon>
        <taxon>Pseudomonadaceae</taxon>
        <taxon>Pseudomonas</taxon>
    </lineage>
</organism>
<name>A0A1S2JNJ4_PSEPU</name>
<comment type="caution">
    <text evidence="1">The sequence shown here is derived from an EMBL/GenBank/DDBJ whole genome shotgun (WGS) entry which is preliminary data.</text>
</comment>
<gene>
    <name evidence="1" type="ORF">EFK07_27035</name>
</gene>
<evidence type="ECO:0000313" key="2">
    <source>
        <dbReference type="Proteomes" id="UP000278162"/>
    </source>
</evidence>
<proteinExistence type="predicted"/>
<protein>
    <recommendedName>
        <fullName evidence="3">DoxX family protein</fullName>
    </recommendedName>
</protein>
<reference evidence="1 2" key="1">
    <citation type="submission" date="2018-10" db="EMBL/GenBank/DDBJ databases">
        <title>An outbreak of IMP-63 producing strain in France.</title>
        <authorList>
            <person name="Bour M."/>
            <person name="Liapis E."/>
            <person name="Plesiat P."/>
        </authorList>
    </citation>
    <scope>NUCLEOTIDE SEQUENCE [LARGE SCALE GENOMIC DNA]</scope>
    <source>
        <strain evidence="1 2">12917</strain>
    </source>
</reference>
<dbReference type="Pfam" id="PF20460">
    <property type="entry name" value="DUF6713"/>
    <property type="match status" value="1"/>
</dbReference>
<dbReference type="AlphaFoldDB" id="A0A1S2JNJ4"/>
<evidence type="ECO:0000313" key="1">
    <source>
        <dbReference type="EMBL" id="RNF81274.1"/>
    </source>
</evidence>
<dbReference type="Proteomes" id="UP000278162">
    <property type="component" value="Unassembled WGS sequence"/>
</dbReference>
<dbReference type="EMBL" id="RJAI01000084">
    <property type="protein sequence ID" value="RNF81274.1"/>
    <property type="molecule type" value="Genomic_DNA"/>
</dbReference>
<dbReference type="RefSeq" id="WP_061552408.1">
    <property type="nucleotide sequence ID" value="NZ_RJAI01000084.1"/>
</dbReference>
<dbReference type="InterPro" id="IPR046559">
    <property type="entry name" value="DUF6713"/>
</dbReference>
<dbReference type="GeneID" id="97168061"/>